<evidence type="ECO:0000313" key="2">
    <source>
        <dbReference type="EMBL" id="RDX39657.1"/>
    </source>
</evidence>
<name>A0A371CH96_9APHY</name>
<accession>A0A371CH96</accession>
<reference evidence="2 3" key="1">
    <citation type="journal article" date="2018" name="Biotechnol. Biofuels">
        <title>Integrative visual omics of the white-rot fungus Polyporus brumalis exposes the biotechnological potential of its oxidative enzymes for delignifying raw plant biomass.</title>
        <authorList>
            <person name="Miyauchi S."/>
            <person name="Rancon A."/>
            <person name="Drula E."/>
            <person name="Hage H."/>
            <person name="Chaduli D."/>
            <person name="Favel A."/>
            <person name="Grisel S."/>
            <person name="Henrissat B."/>
            <person name="Herpoel-Gimbert I."/>
            <person name="Ruiz-Duenas F.J."/>
            <person name="Chevret D."/>
            <person name="Hainaut M."/>
            <person name="Lin J."/>
            <person name="Wang M."/>
            <person name="Pangilinan J."/>
            <person name="Lipzen A."/>
            <person name="Lesage-Meessen L."/>
            <person name="Navarro D."/>
            <person name="Riley R."/>
            <person name="Grigoriev I.V."/>
            <person name="Zhou S."/>
            <person name="Raouche S."/>
            <person name="Rosso M.N."/>
        </authorList>
    </citation>
    <scope>NUCLEOTIDE SEQUENCE [LARGE SCALE GENOMIC DNA]</scope>
    <source>
        <strain evidence="2 3">BRFM 1820</strain>
    </source>
</reference>
<feature type="chain" id="PRO_5016835400" evidence="1">
    <location>
        <begin position="21"/>
        <end position="82"/>
    </location>
</feature>
<evidence type="ECO:0000256" key="1">
    <source>
        <dbReference type="SAM" id="SignalP"/>
    </source>
</evidence>
<feature type="non-terminal residue" evidence="2">
    <location>
        <position position="82"/>
    </location>
</feature>
<dbReference type="Proteomes" id="UP000256964">
    <property type="component" value="Unassembled WGS sequence"/>
</dbReference>
<sequence length="82" mass="8940">MQPFIFAALMMVTVLHTIFAVSRPVAAYVLTTIKVILIGMLAANKNESTPLQKALMASVPKDVRTALKFLDLVPDIVTYACC</sequence>
<organism evidence="2 3">
    <name type="scientific">Lentinus brumalis</name>
    <dbReference type="NCBI Taxonomy" id="2498619"/>
    <lineage>
        <taxon>Eukaryota</taxon>
        <taxon>Fungi</taxon>
        <taxon>Dikarya</taxon>
        <taxon>Basidiomycota</taxon>
        <taxon>Agaricomycotina</taxon>
        <taxon>Agaricomycetes</taxon>
        <taxon>Polyporales</taxon>
        <taxon>Polyporaceae</taxon>
        <taxon>Lentinus</taxon>
    </lineage>
</organism>
<evidence type="ECO:0000313" key="3">
    <source>
        <dbReference type="Proteomes" id="UP000256964"/>
    </source>
</evidence>
<gene>
    <name evidence="2" type="ORF">OH76DRAFT_1367295</name>
</gene>
<dbReference type="EMBL" id="KZ857692">
    <property type="protein sequence ID" value="RDX39657.1"/>
    <property type="molecule type" value="Genomic_DNA"/>
</dbReference>
<keyword evidence="1" id="KW-0732">Signal</keyword>
<protein>
    <submittedName>
        <fullName evidence="2">Uncharacterized protein</fullName>
    </submittedName>
</protein>
<keyword evidence="3" id="KW-1185">Reference proteome</keyword>
<proteinExistence type="predicted"/>
<dbReference type="AlphaFoldDB" id="A0A371CH96"/>
<feature type="signal peptide" evidence="1">
    <location>
        <begin position="1"/>
        <end position="20"/>
    </location>
</feature>
<dbReference type="OrthoDB" id="2952577at2759"/>